<dbReference type="KEGG" id="pchm:VFPPC_14878"/>
<gene>
    <name evidence="1" type="ORF">VFPPC_14878</name>
</gene>
<protein>
    <submittedName>
        <fullName evidence="1">F-box-like domain-containing protein</fullName>
    </submittedName>
</protein>
<accession>A0A179FB99</accession>
<organism evidence="1 2">
    <name type="scientific">Pochonia chlamydosporia 170</name>
    <dbReference type="NCBI Taxonomy" id="1380566"/>
    <lineage>
        <taxon>Eukaryota</taxon>
        <taxon>Fungi</taxon>
        <taxon>Dikarya</taxon>
        <taxon>Ascomycota</taxon>
        <taxon>Pezizomycotina</taxon>
        <taxon>Sordariomycetes</taxon>
        <taxon>Hypocreomycetidae</taxon>
        <taxon>Hypocreales</taxon>
        <taxon>Clavicipitaceae</taxon>
        <taxon>Pochonia</taxon>
    </lineage>
</organism>
<dbReference type="AlphaFoldDB" id="A0A179FB99"/>
<evidence type="ECO:0000313" key="1">
    <source>
        <dbReference type="EMBL" id="OAQ62697.1"/>
    </source>
</evidence>
<dbReference type="GeneID" id="28856640"/>
<sequence length="250" mass="28212">MSLNSLSTEVLSIIVSFLVTSPNRDQRAIRNDLHSLTLSCRRLKDVATPILYRLISVPNGSSATRLFHTLIHNPRIRPLIRELRVHRGTRRTRMDRLDGRSVWPPEPVELIDAPKTDIQGVDPSANGFFEANFEHACRSTFKSLDWHIDEFSADDANVFALGECSALVDGSLTWDKLDELGHIQLTSSILVGILCLTPKLDDVRLPVLIDQPYEILEKRIRKARMKGCLRMKSMPQLASFGTVSEWASLI</sequence>
<keyword evidence="2" id="KW-1185">Reference proteome</keyword>
<name>A0A179FB99_METCM</name>
<evidence type="ECO:0000313" key="2">
    <source>
        <dbReference type="Proteomes" id="UP000078397"/>
    </source>
</evidence>
<reference evidence="1 2" key="1">
    <citation type="journal article" date="2016" name="PLoS Pathog.">
        <title>Biosynthesis of antibiotic leucinostatins in bio-control fungus Purpureocillium lilacinum and their inhibition on phytophthora revealed by genome mining.</title>
        <authorList>
            <person name="Wang G."/>
            <person name="Liu Z."/>
            <person name="Lin R."/>
            <person name="Li E."/>
            <person name="Mao Z."/>
            <person name="Ling J."/>
            <person name="Yang Y."/>
            <person name="Yin W.B."/>
            <person name="Xie B."/>
        </authorList>
    </citation>
    <scope>NUCLEOTIDE SEQUENCE [LARGE SCALE GENOMIC DNA]</scope>
    <source>
        <strain evidence="1">170</strain>
    </source>
</reference>
<dbReference type="OrthoDB" id="5139510at2759"/>
<dbReference type="RefSeq" id="XP_018140277.1">
    <property type="nucleotide sequence ID" value="XM_018292646.1"/>
</dbReference>
<proteinExistence type="predicted"/>
<dbReference type="Proteomes" id="UP000078397">
    <property type="component" value="Unassembled WGS sequence"/>
</dbReference>
<dbReference type="EMBL" id="LSBJ02000006">
    <property type="protein sequence ID" value="OAQ62697.1"/>
    <property type="molecule type" value="Genomic_DNA"/>
</dbReference>
<comment type="caution">
    <text evidence="1">The sequence shown here is derived from an EMBL/GenBank/DDBJ whole genome shotgun (WGS) entry which is preliminary data.</text>
</comment>